<name>A0A8H5FSL5_9AGAR</name>
<dbReference type="GO" id="GO:0005834">
    <property type="term" value="C:heterotrimeric G-protein complex"/>
    <property type="evidence" value="ECO:0007669"/>
    <property type="project" value="TreeGrafter"/>
</dbReference>
<gene>
    <name evidence="7" type="ORF">D9756_010789</name>
</gene>
<protein>
    <submittedName>
        <fullName evidence="7">Uncharacterized protein</fullName>
    </submittedName>
</protein>
<evidence type="ECO:0000256" key="6">
    <source>
        <dbReference type="SAM" id="Coils"/>
    </source>
</evidence>
<evidence type="ECO:0000256" key="1">
    <source>
        <dbReference type="ARBA" id="ARBA00022741"/>
    </source>
</evidence>
<dbReference type="AlphaFoldDB" id="A0A8H5FSL5"/>
<dbReference type="GO" id="GO:0046872">
    <property type="term" value="F:metal ion binding"/>
    <property type="evidence" value="ECO:0007669"/>
    <property type="project" value="UniProtKB-KW"/>
</dbReference>
<dbReference type="Proteomes" id="UP000559027">
    <property type="component" value="Unassembled WGS sequence"/>
</dbReference>
<dbReference type="InterPro" id="IPR001019">
    <property type="entry name" value="Gprotein_alpha_su"/>
</dbReference>
<comment type="caution">
    <text evidence="7">The sequence shown here is derived from an EMBL/GenBank/DDBJ whole genome shotgun (WGS) entry which is preliminary data.</text>
</comment>
<dbReference type="Gene3D" id="3.40.50.300">
    <property type="entry name" value="P-loop containing nucleotide triphosphate hydrolases"/>
    <property type="match status" value="1"/>
</dbReference>
<dbReference type="Gene3D" id="1.10.400.10">
    <property type="entry name" value="GI Alpha 1, domain 2-like"/>
    <property type="match status" value="1"/>
</dbReference>
<dbReference type="PANTHER" id="PTHR10218">
    <property type="entry name" value="GTP-BINDING PROTEIN ALPHA SUBUNIT"/>
    <property type="match status" value="1"/>
</dbReference>
<dbReference type="Pfam" id="PF00503">
    <property type="entry name" value="G-alpha"/>
    <property type="match status" value="2"/>
</dbReference>
<dbReference type="PANTHER" id="PTHR10218:SF360">
    <property type="entry name" value="GUANINE NUCLEOTIDE-BINDING PROTEIN SUBUNIT ALPHA HOMOLOG"/>
    <property type="match status" value="1"/>
</dbReference>
<reference evidence="7 8" key="1">
    <citation type="journal article" date="2020" name="ISME J.">
        <title>Uncovering the hidden diversity of litter-decomposition mechanisms in mushroom-forming fungi.</title>
        <authorList>
            <person name="Floudas D."/>
            <person name="Bentzer J."/>
            <person name="Ahren D."/>
            <person name="Johansson T."/>
            <person name="Persson P."/>
            <person name="Tunlid A."/>
        </authorList>
    </citation>
    <scope>NUCLEOTIDE SEQUENCE [LARGE SCALE GENOMIC DNA]</scope>
    <source>
        <strain evidence="7 8">CBS 146.42</strain>
    </source>
</reference>
<evidence type="ECO:0000256" key="2">
    <source>
        <dbReference type="ARBA" id="ARBA00023134"/>
    </source>
</evidence>
<keyword evidence="5" id="KW-0479">Metal-binding</keyword>
<feature type="binding site" evidence="4">
    <location>
        <begin position="222"/>
        <end position="223"/>
    </location>
    <ligand>
        <name>GTP</name>
        <dbReference type="ChEBI" id="CHEBI:37565"/>
    </ligand>
</feature>
<evidence type="ECO:0000256" key="3">
    <source>
        <dbReference type="ARBA" id="ARBA00023224"/>
    </source>
</evidence>
<dbReference type="PROSITE" id="PS51882">
    <property type="entry name" value="G_ALPHA"/>
    <property type="match status" value="1"/>
</dbReference>
<keyword evidence="2 4" id="KW-0342">GTP-binding</keyword>
<dbReference type="EMBL" id="JAACJO010000021">
    <property type="protein sequence ID" value="KAF5348145.1"/>
    <property type="molecule type" value="Genomic_DNA"/>
</dbReference>
<dbReference type="SMART" id="SM00275">
    <property type="entry name" value="G_alpha"/>
    <property type="match status" value="1"/>
</dbReference>
<keyword evidence="6" id="KW-0175">Coiled coil</keyword>
<evidence type="ECO:0000313" key="7">
    <source>
        <dbReference type="EMBL" id="KAF5348145.1"/>
    </source>
</evidence>
<organism evidence="7 8">
    <name type="scientific">Leucocoprinus leucothites</name>
    <dbReference type="NCBI Taxonomy" id="201217"/>
    <lineage>
        <taxon>Eukaryota</taxon>
        <taxon>Fungi</taxon>
        <taxon>Dikarya</taxon>
        <taxon>Basidiomycota</taxon>
        <taxon>Agaricomycotina</taxon>
        <taxon>Agaricomycetes</taxon>
        <taxon>Agaricomycetidae</taxon>
        <taxon>Agaricales</taxon>
        <taxon>Agaricineae</taxon>
        <taxon>Agaricaceae</taxon>
        <taxon>Leucocoprinus</taxon>
    </lineage>
</organism>
<accession>A0A8H5FSL5</accession>
<dbReference type="FunFam" id="3.40.50.300:FF:000720">
    <property type="entry name" value="Guanine nucleotide-binding protein G(k) subunit alpha"/>
    <property type="match status" value="1"/>
</dbReference>
<feature type="coiled-coil region" evidence="6">
    <location>
        <begin position="22"/>
        <end position="49"/>
    </location>
</feature>
<dbReference type="OrthoDB" id="5817230at2759"/>
<keyword evidence="1 4" id="KW-0547">Nucleotide-binding</keyword>
<dbReference type="InterPro" id="IPR011025">
    <property type="entry name" value="GproteinA_insert"/>
</dbReference>
<keyword evidence="5" id="KW-0460">Magnesium</keyword>
<keyword evidence="8" id="KW-1185">Reference proteome</keyword>
<dbReference type="GO" id="GO:0031683">
    <property type="term" value="F:G-protein beta/gamma-subunit complex binding"/>
    <property type="evidence" value="ECO:0007669"/>
    <property type="project" value="InterPro"/>
</dbReference>
<dbReference type="GO" id="GO:0005525">
    <property type="term" value="F:GTP binding"/>
    <property type="evidence" value="ECO:0007669"/>
    <property type="project" value="UniProtKB-KW"/>
</dbReference>
<feature type="binding site" evidence="4">
    <location>
        <begin position="460"/>
        <end position="463"/>
    </location>
    <ligand>
        <name>GTP</name>
        <dbReference type="ChEBI" id="CHEBI:37565"/>
    </ligand>
</feature>
<dbReference type="GO" id="GO:0005737">
    <property type="term" value="C:cytoplasm"/>
    <property type="evidence" value="ECO:0007669"/>
    <property type="project" value="TreeGrafter"/>
</dbReference>
<dbReference type="SUPFAM" id="SSF52540">
    <property type="entry name" value="P-loop containing nucleoside triphosphate hydrolases"/>
    <property type="match status" value="1"/>
</dbReference>
<feature type="binding site" evidence="5">
    <location>
        <position position="253"/>
    </location>
    <ligand>
        <name>Mg(2+)</name>
        <dbReference type="ChEBI" id="CHEBI:18420"/>
    </ligand>
</feature>
<dbReference type="GO" id="GO:0003924">
    <property type="term" value="F:GTPase activity"/>
    <property type="evidence" value="ECO:0007669"/>
    <property type="project" value="InterPro"/>
</dbReference>
<evidence type="ECO:0000313" key="8">
    <source>
        <dbReference type="Proteomes" id="UP000559027"/>
    </source>
</evidence>
<keyword evidence="3" id="KW-0807">Transducer</keyword>
<sequence length="585" mass="65419">MSVARRTSISSFVAPLTAAPPVENAEALNRMIEEDIRKENARRKEERRKEVKGKSTLQKQFQIYYAKKSLDGERPCWKPVVYFNIIKAVRLVFNELEYQFSTQGRENTEAPKAIQDQIAELRTKLLPLTALEELLASHLSGGATIGTGGRTGAFVRTGWQSLVGGRGSSSNDVKSTQALARTAEVSSIAAKYLANSVKDVQALWAHPSVKLLLHNQKVRLEDSASFFLDEIARIAEPDYVPSTDDILNVRLQTLGVMEHSFPITMGGLSYNWKIYDVGGARGQRQTWIPFFDDGEQLPWFLTFHSFMVSTSYAFLRHLIPDDIRIKRLAPLRHPLPFIANVFLTVADSLVSGASATATAIIFLGGLSSGPLSSNHLSHNLPPIRQLSSPTNPSLAFKNVYALTIPSYTSKHCPALLVIDFFSAYLDEDPKINRIEDSLQLFTAVCSNKLLKDAHLVLLLNKTDLLKKKLAQGIGIRKYITSYAERPNTYETAASYFKSHFQQAHKKKDAWKRVLWVHYTSMLDVKATQSIISNEPYDYPFHPSTTSLPPYPFPMLMTPIALILTLFHSTVGEAIIRKHIAEIGLT</sequence>
<evidence type="ECO:0000256" key="5">
    <source>
        <dbReference type="PIRSR" id="PIRSR601019-2"/>
    </source>
</evidence>
<evidence type="ECO:0000256" key="4">
    <source>
        <dbReference type="PIRSR" id="PIRSR601019-1"/>
    </source>
</evidence>
<feature type="binding site" evidence="4">
    <location>
        <begin position="247"/>
        <end position="253"/>
    </location>
    <ligand>
        <name>GTP</name>
        <dbReference type="ChEBI" id="CHEBI:37565"/>
    </ligand>
</feature>
<dbReference type="PRINTS" id="PR00318">
    <property type="entry name" value="GPROTEINA"/>
</dbReference>
<proteinExistence type="predicted"/>
<dbReference type="GO" id="GO:0001664">
    <property type="term" value="F:G protein-coupled receptor binding"/>
    <property type="evidence" value="ECO:0007669"/>
    <property type="project" value="TreeGrafter"/>
</dbReference>
<dbReference type="SUPFAM" id="SSF47895">
    <property type="entry name" value="Transducin (alpha subunit), insertion domain"/>
    <property type="match status" value="1"/>
</dbReference>
<dbReference type="GO" id="GO:0007188">
    <property type="term" value="P:adenylate cyclase-modulating G protein-coupled receptor signaling pathway"/>
    <property type="evidence" value="ECO:0007669"/>
    <property type="project" value="TreeGrafter"/>
</dbReference>
<dbReference type="InterPro" id="IPR027417">
    <property type="entry name" value="P-loop_NTPase"/>
</dbReference>